<dbReference type="Gene3D" id="3.30.457.10">
    <property type="entry name" value="Copper amine oxidase-like, N-terminal domain"/>
    <property type="match status" value="1"/>
</dbReference>
<feature type="chain" id="PRO_5047281425" description="Alpha/beta fold hydrolase" evidence="1">
    <location>
        <begin position="29"/>
        <end position="532"/>
    </location>
</feature>
<dbReference type="InterPro" id="IPR053145">
    <property type="entry name" value="AB_hydrolase_Est10"/>
</dbReference>
<dbReference type="InterPro" id="IPR000073">
    <property type="entry name" value="AB_hydrolase_1"/>
</dbReference>
<dbReference type="Pfam" id="PF07833">
    <property type="entry name" value="Cu_amine_oxidN1"/>
    <property type="match status" value="1"/>
</dbReference>
<keyword evidence="1" id="KW-0732">Signal</keyword>
<evidence type="ECO:0000259" key="2">
    <source>
        <dbReference type="Pfam" id="PF07833"/>
    </source>
</evidence>
<dbReference type="Proteomes" id="UP000659344">
    <property type="component" value="Unassembled WGS sequence"/>
</dbReference>
<organism evidence="4 5">
    <name type="scientific">Paenibacillus segetis</name>
    <dbReference type="NCBI Taxonomy" id="1325360"/>
    <lineage>
        <taxon>Bacteria</taxon>
        <taxon>Bacillati</taxon>
        <taxon>Bacillota</taxon>
        <taxon>Bacilli</taxon>
        <taxon>Bacillales</taxon>
        <taxon>Paenibacillaceae</taxon>
        <taxon>Paenibacillus</taxon>
    </lineage>
</organism>
<dbReference type="RefSeq" id="WP_188542290.1">
    <property type="nucleotide sequence ID" value="NZ_BMFT01000005.1"/>
</dbReference>
<dbReference type="SUPFAM" id="SSF53474">
    <property type="entry name" value="alpha/beta-Hydrolases"/>
    <property type="match status" value="1"/>
</dbReference>
<comment type="caution">
    <text evidence="4">The sequence shown here is derived from an EMBL/GenBank/DDBJ whole genome shotgun (WGS) entry which is preliminary data.</text>
</comment>
<dbReference type="PANTHER" id="PTHR43265">
    <property type="entry name" value="ESTERASE ESTD"/>
    <property type="match status" value="1"/>
</dbReference>
<sequence>MSKNKKLHLVATTAMALSLTLPAISAFADPAQSGTAIAPVREVAAKLGANVTWDQSKQSVTITKDNHVLVLQVGDSKALIDGQSINLSKPVRLVQGHVLIEEDVIANALSVKVSTDTADLFLELLKSGDGAKAAEYVSPTMSAAIPSALLDQLWRSCEAQFGKATEQVAKSESSNAIHRNVTYTFKSTIPFDLTLRLNPSGQIDDLYLGVASASLYQKPSYDNAASYTEQEIVVGEGALALPGTLTMPVGKGPFPAVVLVHGSGTNNRDEAIGGAKPFRDIAAGLASQGIAVLRYDKVTYEHTFAVASNPKFTLKNETVDDAILAVKLLKETANIDASRIFVAGHSQGGLAMPLILDADKNGDIAGSILLAGPSDTFINTMEDQQAEFISRLKELGQDTTPMIQNATLLKSMADMLNDPQYSLDNLPANFPSQPAYWWFEQRGYKPSDLAKKQTGHMLVLQGENDVQVTMRQYEGWKTALKDRKDVEFKSYPKVNHLLAEYDGISVAAEYNAPSNVSKSIIDDIAAWIQKIK</sequence>
<name>A0ABQ1YTT3_9BACL</name>
<dbReference type="EMBL" id="BMFT01000005">
    <property type="protein sequence ID" value="GGH38506.1"/>
    <property type="molecule type" value="Genomic_DNA"/>
</dbReference>
<dbReference type="PANTHER" id="PTHR43265:SF1">
    <property type="entry name" value="ESTERASE ESTD"/>
    <property type="match status" value="1"/>
</dbReference>
<dbReference type="Gene3D" id="3.40.50.1820">
    <property type="entry name" value="alpha/beta hydrolase"/>
    <property type="match status" value="1"/>
</dbReference>
<protein>
    <recommendedName>
        <fullName evidence="6">Alpha/beta fold hydrolase</fullName>
    </recommendedName>
</protein>
<feature type="signal peptide" evidence="1">
    <location>
        <begin position="1"/>
        <end position="28"/>
    </location>
</feature>
<feature type="domain" description="AB hydrolase-1" evidence="3">
    <location>
        <begin position="257"/>
        <end position="498"/>
    </location>
</feature>
<reference evidence="5" key="1">
    <citation type="journal article" date="2019" name="Int. J. Syst. Evol. Microbiol.">
        <title>The Global Catalogue of Microorganisms (GCM) 10K type strain sequencing project: providing services to taxonomists for standard genome sequencing and annotation.</title>
        <authorList>
            <consortium name="The Broad Institute Genomics Platform"/>
            <consortium name="The Broad Institute Genome Sequencing Center for Infectious Disease"/>
            <person name="Wu L."/>
            <person name="Ma J."/>
        </authorList>
    </citation>
    <scope>NUCLEOTIDE SEQUENCE [LARGE SCALE GENOMIC DNA]</scope>
    <source>
        <strain evidence="5">CGMCC 1.12769</strain>
    </source>
</reference>
<dbReference type="SUPFAM" id="SSF55383">
    <property type="entry name" value="Copper amine oxidase, domain N"/>
    <property type="match status" value="1"/>
</dbReference>
<evidence type="ECO:0000256" key="1">
    <source>
        <dbReference type="SAM" id="SignalP"/>
    </source>
</evidence>
<accession>A0ABQ1YTT3</accession>
<evidence type="ECO:0008006" key="6">
    <source>
        <dbReference type="Google" id="ProtNLM"/>
    </source>
</evidence>
<proteinExistence type="predicted"/>
<evidence type="ECO:0000313" key="4">
    <source>
        <dbReference type="EMBL" id="GGH38506.1"/>
    </source>
</evidence>
<dbReference type="InterPro" id="IPR036582">
    <property type="entry name" value="Mao_N_sf"/>
</dbReference>
<gene>
    <name evidence="4" type="ORF">GCM10008013_46640</name>
</gene>
<dbReference type="InterPro" id="IPR029058">
    <property type="entry name" value="AB_hydrolase_fold"/>
</dbReference>
<feature type="domain" description="Copper amine oxidase-like N-terminal" evidence="2">
    <location>
        <begin position="33"/>
        <end position="118"/>
    </location>
</feature>
<evidence type="ECO:0000313" key="5">
    <source>
        <dbReference type="Proteomes" id="UP000659344"/>
    </source>
</evidence>
<evidence type="ECO:0000259" key="3">
    <source>
        <dbReference type="Pfam" id="PF12697"/>
    </source>
</evidence>
<dbReference type="InterPro" id="IPR012854">
    <property type="entry name" value="Cu_amine_oxidase-like_N"/>
</dbReference>
<keyword evidence="5" id="KW-1185">Reference proteome</keyword>
<dbReference type="Pfam" id="PF12697">
    <property type="entry name" value="Abhydrolase_6"/>
    <property type="match status" value="1"/>
</dbReference>